<evidence type="ECO:0000256" key="3">
    <source>
        <dbReference type="ARBA" id="ARBA00022771"/>
    </source>
</evidence>
<feature type="region of interest" description="Disordered" evidence="6">
    <location>
        <begin position="30"/>
        <end position="51"/>
    </location>
</feature>
<dbReference type="PROSITE" id="PS50157">
    <property type="entry name" value="ZINC_FINGER_C2H2_2"/>
    <property type="match status" value="2"/>
</dbReference>
<dbReference type="Gene3D" id="3.30.160.60">
    <property type="entry name" value="Classic Zinc Finger"/>
    <property type="match status" value="2"/>
</dbReference>
<name>A0AAD4D191_9FUNG</name>
<evidence type="ECO:0000256" key="4">
    <source>
        <dbReference type="ARBA" id="ARBA00022833"/>
    </source>
</evidence>
<dbReference type="Pfam" id="PF00096">
    <property type="entry name" value="zf-C2H2"/>
    <property type="match status" value="2"/>
</dbReference>
<dbReference type="InterPro" id="IPR036236">
    <property type="entry name" value="Znf_C2H2_sf"/>
</dbReference>
<evidence type="ECO:0000256" key="1">
    <source>
        <dbReference type="ARBA" id="ARBA00022723"/>
    </source>
</evidence>
<dbReference type="InterPro" id="IPR013087">
    <property type="entry name" value="Znf_C2H2_type"/>
</dbReference>
<dbReference type="PROSITE" id="PS00028">
    <property type="entry name" value="ZINC_FINGER_C2H2_1"/>
    <property type="match status" value="1"/>
</dbReference>
<keyword evidence="4" id="KW-0862">Zinc</keyword>
<evidence type="ECO:0000313" key="8">
    <source>
        <dbReference type="EMBL" id="KAG0247712.1"/>
    </source>
</evidence>
<dbReference type="GO" id="GO:0000978">
    <property type="term" value="F:RNA polymerase II cis-regulatory region sequence-specific DNA binding"/>
    <property type="evidence" value="ECO:0007669"/>
    <property type="project" value="TreeGrafter"/>
</dbReference>
<feature type="non-terminal residue" evidence="8">
    <location>
        <position position="141"/>
    </location>
</feature>
<dbReference type="SUPFAM" id="SSF57667">
    <property type="entry name" value="beta-beta-alpha zinc fingers"/>
    <property type="match status" value="1"/>
</dbReference>
<evidence type="ECO:0000256" key="2">
    <source>
        <dbReference type="ARBA" id="ARBA00022737"/>
    </source>
</evidence>
<feature type="domain" description="C2H2-type" evidence="7">
    <location>
        <begin position="58"/>
        <end position="88"/>
    </location>
</feature>
<keyword evidence="1" id="KW-0479">Metal-binding</keyword>
<proteinExistence type="predicted"/>
<sequence length="141" mass="15836">LHDLNGVCNLDDSKSPSLLLMASSPITASTNCSTTGAPKRSRGRRVSSHPDNSGCKIFKCRFEDCGKIFKRSEHLKRHVRSIHTLEKPFECPINNCPKRFSRSDNLNQHIRIHRHTSGARAAEKHSKAMASFTPFLDTYST</sequence>
<protein>
    <recommendedName>
        <fullName evidence="7">C2H2-type domain-containing protein</fullName>
    </recommendedName>
</protein>
<keyword evidence="2" id="KW-0677">Repeat</keyword>
<evidence type="ECO:0000256" key="6">
    <source>
        <dbReference type="SAM" id="MobiDB-lite"/>
    </source>
</evidence>
<evidence type="ECO:0000313" key="9">
    <source>
        <dbReference type="Proteomes" id="UP001194580"/>
    </source>
</evidence>
<evidence type="ECO:0000256" key="5">
    <source>
        <dbReference type="PROSITE-ProRule" id="PRU00042"/>
    </source>
</evidence>
<feature type="domain" description="C2H2-type" evidence="7">
    <location>
        <begin position="89"/>
        <end position="113"/>
    </location>
</feature>
<comment type="caution">
    <text evidence="8">The sequence shown here is derived from an EMBL/GenBank/DDBJ whole genome shotgun (WGS) entry which is preliminary data.</text>
</comment>
<dbReference type="FunFam" id="3.30.160.60:FF:000072">
    <property type="entry name" value="zinc finger protein 143 isoform X1"/>
    <property type="match status" value="2"/>
</dbReference>
<feature type="non-terminal residue" evidence="8">
    <location>
        <position position="1"/>
    </location>
</feature>
<keyword evidence="9" id="KW-1185">Reference proteome</keyword>
<dbReference type="AlphaFoldDB" id="A0AAD4D191"/>
<dbReference type="PANTHER" id="PTHR23235">
    <property type="entry name" value="KRUEPPEL-LIKE TRANSCRIPTION FACTOR"/>
    <property type="match status" value="1"/>
</dbReference>
<organism evidence="8 9">
    <name type="scientific">Linnemannia exigua</name>
    <dbReference type="NCBI Taxonomy" id="604196"/>
    <lineage>
        <taxon>Eukaryota</taxon>
        <taxon>Fungi</taxon>
        <taxon>Fungi incertae sedis</taxon>
        <taxon>Mucoromycota</taxon>
        <taxon>Mortierellomycotina</taxon>
        <taxon>Mortierellomycetes</taxon>
        <taxon>Mortierellales</taxon>
        <taxon>Mortierellaceae</taxon>
        <taxon>Linnemannia</taxon>
    </lineage>
</organism>
<dbReference type="GO" id="GO:0008270">
    <property type="term" value="F:zinc ion binding"/>
    <property type="evidence" value="ECO:0007669"/>
    <property type="project" value="UniProtKB-KW"/>
</dbReference>
<dbReference type="Proteomes" id="UP001194580">
    <property type="component" value="Unassembled WGS sequence"/>
</dbReference>
<dbReference type="EMBL" id="JAAAIL010004475">
    <property type="protein sequence ID" value="KAG0247712.1"/>
    <property type="molecule type" value="Genomic_DNA"/>
</dbReference>
<evidence type="ECO:0000259" key="7">
    <source>
        <dbReference type="PROSITE" id="PS50157"/>
    </source>
</evidence>
<dbReference type="PANTHER" id="PTHR23235:SF120">
    <property type="entry name" value="KRUPPEL-LIKE FACTOR 15"/>
    <property type="match status" value="1"/>
</dbReference>
<accession>A0AAD4D191</accession>
<reference evidence="8" key="1">
    <citation type="journal article" date="2020" name="Fungal Divers.">
        <title>Resolving the Mortierellaceae phylogeny through synthesis of multi-gene phylogenetics and phylogenomics.</title>
        <authorList>
            <person name="Vandepol N."/>
            <person name="Liber J."/>
            <person name="Desiro A."/>
            <person name="Na H."/>
            <person name="Kennedy M."/>
            <person name="Barry K."/>
            <person name="Grigoriev I.V."/>
            <person name="Miller A.N."/>
            <person name="O'Donnell K."/>
            <person name="Stajich J.E."/>
            <person name="Bonito G."/>
        </authorList>
    </citation>
    <scope>NUCLEOTIDE SEQUENCE</scope>
    <source>
        <strain evidence="8">NRRL 28262</strain>
    </source>
</reference>
<keyword evidence="3 5" id="KW-0863">Zinc-finger</keyword>
<gene>
    <name evidence="8" type="ORF">BGZ95_008475</name>
</gene>
<dbReference type="SMART" id="SM00355">
    <property type="entry name" value="ZnF_C2H2"/>
    <property type="match status" value="2"/>
</dbReference>
<dbReference type="GO" id="GO:0000981">
    <property type="term" value="F:DNA-binding transcription factor activity, RNA polymerase II-specific"/>
    <property type="evidence" value="ECO:0007669"/>
    <property type="project" value="UniProtKB-ARBA"/>
</dbReference>